<comment type="pathway">
    <text evidence="1">Phospholipid metabolism; phosphatidylcholine biosynthesis.</text>
</comment>
<organism evidence="8 9">
    <name type="scientific">Gossypium stocksii</name>
    <dbReference type="NCBI Taxonomy" id="47602"/>
    <lineage>
        <taxon>Eukaryota</taxon>
        <taxon>Viridiplantae</taxon>
        <taxon>Streptophyta</taxon>
        <taxon>Embryophyta</taxon>
        <taxon>Tracheophyta</taxon>
        <taxon>Spermatophyta</taxon>
        <taxon>Magnoliopsida</taxon>
        <taxon>eudicotyledons</taxon>
        <taxon>Gunneridae</taxon>
        <taxon>Pentapetalae</taxon>
        <taxon>rosids</taxon>
        <taxon>malvids</taxon>
        <taxon>Malvales</taxon>
        <taxon>Malvaceae</taxon>
        <taxon>Malvoideae</taxon>
        <taxon>Gossypium</taxon>
    </lineage>
</organism>
<evidence type="ECO:0000256" key="2">
    <source>
        <dbReference type="ARBA" id="ARBA00005189"/>
    </source>
</evidence>
<keyword evidence="4" id="KW-0808">Transferase</keyword>
<evidence type="ECO:0000256" key="1">
    <source>
        <dbReference type="ARBA" id="ARBA00004969"/>
    </source>
</evidence>
<sequence>MIIFLQDKLALFRYFYKWLKPGGKVLISDYYKFAGASSLEFAEYIKQRGYDIHDVKAYGQMLKDAGFD</sequence>
<protein>
    <recommendedName>
        <fullName evidence="5">phosphoethanolamine N-methyltransferase</fullName>
        <ecNumber evidence="5">2.1.1.103</ecNumber>
    </recommendedName>
</protein>
<comment type="catalytic activity">
    <reaction evidence="6">
        <text>N,N-dimethylethanolamine phosphate + S-adenosyl-L-methionine = phosphocholine + S-adenosyl-L-homocysteine + H(+)</text>
        <dbReference type="Rhea" id="RHEA:25325"/>
        <dbReference type="ChEBI" id="CHEBI:15378"/>
        <dbReference type="ChEBI" id="CHEBI:57856"/>
        <dbReference type="ChEBI" id="CHEBI:58641"/>
        <dbReference type="ChEBI" id="CHEBI:59789"/>
        <dbReference type="ChEBI" id="CHEBI:295975"/>
        <dbReference type="EC" id="2.1.1.103"/>
    </reaction>
    <physiologicalReaction direction="left-to-right" evidence="6">
        <dbReference type="Rhea" id="RHEA:25326"/>
    </physiologicalReaction>
</comment>
<dbReference type="SUPFAM" id="SSF53335">
    <property type="entry name" value="S-adenosyl-L-methionine-dependent methyltransferases"/>
    <property type="match status" value="1"/>
</dbReference>
<evidence type="ECO:0000313" key="9">
    <source>
        <dbReference type="Proteomes" id="UP000828251"/>
    </source>
</evidence>
<keyword evidence="9" id="KW-1185">Reference proteome</keyword>
<evidence type="ECO:0000256" key="7">
    <source>
        <dbReference type="ARBA" id="ARBA00047841"/>
    </source>
</evidence>
<comment type="pathway">
    <text evidence="2">Lipid metabolism.</text>
</comment>
<dbReference type="OrthoDB" id="1712915at2759"/>
<dbReference type="Gene3D" id="3.40.50.150">
    <property type="entry name" value="Vaccinia Virus protein VP39"/>
    <property type="match status" value="1"/>
</dbReference>
<accession>A0A9D3W6Q9</accession>
<name>A0A9D3W6Q9_9ROSI</name>
<evidence type="ECO:0000313" key="8">
    <source>
        <dbReference type="EMBL" id="KAH1114184.1"/>
    </source>
</evidence>
<evidence type="ECO:0000256" key="3">
    <source>
        <dbReference type="ARBA" id="ARBA00022603"/>
    </source>
</evidence>
<proteinExistence type="predicted"/>
<reference evidence="8 9" key="1">
    <citation type="journal article" date="2021" name="Plant Biotechnol. J.">
        <title>Multi-omics assisted identification of the key and species-specific regulatory components of drought-tolerant mechanisms in Gossypium stocksii.</title>
        <authorList>
            <person name="Yu D."/>
            <person name="Ke L."/>
            <person name="Zhang D."/>
            <person name="Wu Y."/>
            <person name="Sun Y."/>
            <person name="Mei J."/>
            <person name="Sun J."/>
            <person name="Sun Y."/>
        </authorList>
    </citation>
    <scope>NUCLEOTIDE SEQUENCE [LARGE SCALE GENOMIC DNA]</scope>
    <source>
        <strain evidence="9">cv. E1</strain>
        <tissue evidence="8">Leaf</tissue>
    </source>
</reference>
<dbReference type="AlphaFoldDB" id="A0A9D3W6Q9"/>
<dbReference type="PANTHER" id="PTHR44307:SF2">
    <property type="entry name" value="PHOSPHOETHANOLAMINE METHYLTRANSFERASE ISOFORM X1"/>
    <property type="match status" value="1"/>
</dbReference>
<comment type="caution">
    <text evidence="8">The sequence shown here is derived from an EMBL/GenBank/DDBJ whole genome shotgun (WGS) entry which is preliminary data.</text>
</comment>
<dbReference type="GO" id="GO:0032259">
    <property type="term" value="P:methylation"/>
    <property type="evidence" value="ECO:0007669"/>
    <property type="project" value="UniProtKB-KW"/>
</dbReference>
<dbReference type="InterPro" id="IPR029063">
    <property type="entry name" value="SAM-dependent_MTases_sf"/>
</dbReference>
<evidence type="ECO:0000256" key="4">
    <source>
        <dbReference type="ARBA" id="ARBA00022679"/>
    </source>
</evidence>
<keyword evidence="3" id="KW-0489">Methyltransferase</keyword>
<comment type="catalytic activity">
    <reaction evidence="7">
        <text>N-methylethanolamine phosphate + S-adenosyl-L-methionine = N,N-dimethylethanolamine phosphate + S-adenosyl-L-homocysteine + H(+)</text>
        <dbReference type="Rhea" id="RHEA:25321"/>
        <dbReference type="ChEBI" id="CHEBI:15378"/>
        <dbReference type="ChEBI" id="CHEBI:57781"/>
        <dbReference type="ChEBI" id="CHEBI:57856"/>
        <dbReference type="ChEBI" id="CHEBI:58641"/>
        <dbReference type="ChEBI" id="CHEBI:59789"/>
        <dbReference type="EC" id="2.1.1.103"/>
    </reaction>
    <physiologicalReaction direction="left-to-right" evidence="7">
        <dbReference type="Rhea" id="RHEA:25322"/>
    </physiologicalReaction>
</comment>
<dbReference type="EC" id="2.1.1.103" evidence="5"/>
<evidence type="ECO:0000256" key="6">
    <source>
        <dbReference type="ARBA" id="ARBA00047619"/>
    </source>
</evidence>
<gene>
    <name evidence="8" type="ORF">J1N35_007562</name>
</gene>
<dbReference type="EMBL" id="JAIQCV010000003">
    <property type="protein sequence ID" value="KAH1114184.1"/>
    <property type="molecule type" value="Genomic_DNA"/>
</dbReference>
<dbReference type="Proteomes" id="UP000828251">
    <property type="component" value="Unassembled WGS sequence"/>
</dbReference>
<dbReference type="PANTHER" id="PTHR44307">
    <property type="entry name" value="PHOSPHOETHANOLAMINE METHYLTRANSFERASE"/>
    <property type="match status" value="1"/>
</dbReference>
<evidence type="ECO:0000256" key="5">
    <source>
        <dbReference type="ARBA" id="ARBA00035674"/>
    </source>
</evidence>
<dbReference type="GO" id="GO:0000234">
    <property type="term" value="F:phosphoethanolamine N-methyltransferase activity"/>
    <property type="evidence" value="ECO:0007669"/>
    <property type="project" value="UniProtKB-EC"/>
</dbReference>